<dbReference type="Pfam" id="PF01156">
    <property type="entry name" value="IU_nuc_hydro"/>
    <property type="match status" value="1"/>
</dbReference>
<dbReference type="AlphaFoldDB" id="A0A1M5J7T9"/>
<dbReference type="PANTHER" id="PTHR12304">
    <property type="entry name" value="INOSINE-URIDINE PREFERRING NUCLEOSIDE HYDROLASE"/>
    <property type="match status" value="1"/>
</dbReference>
<reference evidence="4 5" key="1">
    <citation type="submission" date="2016-11" db="EMBL/GenBank/DDBJ databases">
        <authorList>
            <person name="Jaros S."/>
            <person name="Januszkiewicz K."/>
            <person name="Wedrychowicz H."/>
        </authorList>
    </citation>
    <scope>NUCLEOTIDE SEQUENCE [LARGE SCALE GENOMIC DNA]</scope>
    <source>
        <strain evidence="4 5">DSM 19436</strain>
    </source>
</reference>
<dbReference type="GO" id="GO:0006152">
    <property type="term" value="P:purine nucleoside catabolic process"/>
    <property type="evidence" value="ECO:0007669"/>
    <property type="project" value="TreeGrafter"/>
</dbReference>
<protein>
    <submittedName>
        <fullName evidence="4">Purine nucleosidase</fullName>
    </submittedName>
</protein>
<keyword evidence="1" id="KW-0378">Hydrolase</keyword>
<evidence type="ECO:0000313" key="4">
    <source>
        <dbReference type="EMBL" id="SHG36093.1"/>
    </source>
</evidence>
<dbReference type="PANTHER" id="PTHR12304:SF4">
    <property type="entry name" value="URIDINE NUCLEOSIDASE"/>
    <property type="match status" value="1"/>
</dbReference>
<keyword evidence="5" id="KW-1185">Reference proteome</keyword>
<dbReference type="InterPro" id="IPR036452">
    <property type="entry name" value="Ribo_hydro-like"/>
</dbReference>
<evidence type="ECO:0000256" key="2">
    <source>
        <dbReference type="ARBA" id="ARBA00023295"/>
    </source>
</evidence>
<organism evidence="4 5">
    <name type="scientific">Kaistia soli DSM 19436</name>
    <dbReference type="NCBI Taxonomy" id="1122133"/>
    <lineage>
        <taxon>Bacteria</taxon>
        <taxon>Pseudomonadati</taxon>
        <taxon>Pseudomonadota</taxon>
        <taxon>Alphaproteobacteria</taxon>
        <taxon>Hyphomicrobiales</taxon>
        <taxon>Kaistiaceae</taxon>
        <taxon>Kaistia</taxon>
    </lineage>
</organism>
<evidence type="ECO:0000313" key="5">
    <source>
        <dbReference type="Proteomes" id="UP000184485"/>
    </source>
</evidence>
<dbReference type="OrthoDB" id="9797882at2"/>
<dbReference type="InterPro" id="IPR001910">
    <property type="entry name" value="Inosine/uridine_hydrolase_dom"/>
</dbReference>
<gene>
    <name evidence="4" type="ORF">SAMN02745157_4116</name>
</gene>
<proteinExistence type="predicted"/>
<dbReference type="GO" id="GO:0045437">
    <property type="term" value="F:uridine nucleosidase activity"/>
    <property type="evidence" value="ECO:0007669"/>
    <property type="project" value="UniProtKB-ARBA"/>
</dbReference>
<dbReference type="PROSITE" id="PS01247">
    <property type="entry name" value="IUNH"/>
    <property type="match status" value="1"/>
</dbReference>
<sequence length="322" mass="34201">MVRKLILDVDTGTDDAVAIMLAALHPALDLLACTTVNGNIPVDRCTDNTLRTLEWIGRGDIPVYEGLPTPIVRPDFPTPRATKRDPKVHMNVLPLPAPKGQQQPKSAPVFLSEAFAAQPGNITLIAVGPLSNVAAAIAIDPAFASNVDELIIMGGAINKSNITPSAEFNIWADPEAAAQVFRAGFRKVTLVPLDATHEALVSREQCEALRNLGTAAGVAAADIVEHRIQGYEANQPTGTPSTAPVHDAVCVAALVQPGIIETKFVNVVIETIGEYTIGRTVVDHETRTTRPPNCHVAFHANRTAFLAMLSEIFSGGPKAGPR</sequence>
<feature type="domain" description="Inosine/uridine-preferring nucleoside hydrolase" evidence="3">
    <location>
        <begin position="5"/>
        <end position="306"/>
    </location>
</feature>
<dbReference type="STRING" id="1122133.SAMN02745157_4116"/>
<evidence type="ECO:0000256" key="1">
    <source>
        <dbReference type="ARBA" id="ARBA00022801"/>
    </source>
</evidence>
<dbReference type="Proteomes" id="UP000184485">
    <property type="component" value="Unassembled WGS sequence"/>
</dbReference>
<accession>A0A1M5J7T9</accession>
<dbReference type="InterPro" id="IPR023186">
    <property type="entry name" value="IUNH"/>
</dbReference>
<name>A0A1M5J7T9_9HYPH</name>
<keyword evidence="2" id="KW-0326">Glycosidase</keyword>
<dbReference type="SUPFAM" id="SSF53590">
    <property type="entry name" value="Nucleoside hydrolase"/>
    <property type="match status" value="1"/>
</dbReference>
<dbReference type="RefSeq" id="WP_073056598.1">
    <property type="nucleotide sequence ID" value="NZ_FQUP01000004.1"/>
</dbReference>
<dbReference type="GO" id="GO:0005829">
    <property type="term" value="C:cytosol"/>
    <property type="evidence" value="ECO:0007669"/>
    <property type="project" value="TreeGrafter"/>
</dbReference>
<dbReference type="GO" id="GO:0008477">
    <property type="term" value="F:purine nucleosidase activity"/>
    <property type="evidence" value="ECO:0007669"/>
    <property type="project" value="TreeGrafter"/>
</dbReference>
<dbReference type="Gene3D" id="3.90.245.10">
    <property type="entry name" value="Ribonucleoside hydrolase-like"/>
    <property type="match status" value="1"/>
</dbReference>
<dbReference type="InterPro" id="IPR015910">
    <property type="entry name" value="I/U_nuclsd_hydro_CS"/>
</dbReference>
<dbReference type="EMBL" id="FQUP01000004">
    <property type="protein sequence ID" value="SHG36093.1"/>
    <property type="molecule type" value="Genomic_DNA"/>
</dbReference>
<evidence type="ECO:0000259" key="3">
    <source>
        <dbReference type="Pfam" id="PF01156"/>
    </source>
</evidence>